<gene>
    <name evidence="1" type="ORF">GSLYS_00015977001</name>
</gene>
<accession>A0AAV2I6Y2</accession>
<name>A0AAV2I6Y2_LYMST</name>
<dbReference type="AlphaFoldDB" id="A0AAV2I6Y2"/>
<feature type="non-terminal residue" evidence="1">
    <location>
        <position position="1"/>
    </location>
</feature>
<sequence length="208" mass="22549">KALQQAGGVGCVYELFPSVLDVFTADMKTLLVLIGLVSFVDVQGFCPWCPWRPGRPIPSKRQETDPSTQVYDVITETLTKARAGMNSTDLIEAAETVSSLADANRKEVSDEEINTLINEIASSFDGANAVSALFDDTLNFEKSKLESAFRLWSGLLEKGKQLIAQGKPDDGVLGAISKTAKAITTIIKDIGEIITYVERVQQSGKMDS</sequence>
<proteinExistence type="predicted"/>
<evidence type="ECO:0000313" key="2">
    <source>
        <dbReference type="Proteomes" id="UP001497497"/>
    </source>
</evidence>
<keyword evidence="2" id="KW-1185">Reference proteome</keyword>
<organism evidence="1 2">
    <name type="scientific">Lymnaea stagnalis</name>
    <name type="common">Great pond snail</name>
    <name type="synonym">Helix stagnalis</name>
    <dbReference type="NCBI Taxonomy" id="6523"/>
    <lineage>
        <taxon>Eukaryota</taxon>
        <taxon>Metazoa</taxon>
        <taxon>Spiralia</taxon>
        <taxon>Lophotrochozoa</taxon>
        <taxon>Mollusca</taxon>
        <taxon>Gastropoda</taxon>
        <taxon>Heterobranchia</taxon>
        <taxon>Euthyneura</taxon>
        <taxon>Panpulmonata</taxon>
        <taxon>Hygrophila</taxon>
        <taxon>Lymnaeoidea</taxon>
        <taxon>Lymnaeidae</taxon>
        <taxon>Lymnaea</taxon>
    </lineage>
</organism>
<dbReference type="EMBL" id="CAXITT010000483">
    <property type="protein sequence ID" value="CAL1542383.1"/>
    <property type="molecule type" value="Genomic_DNA"/>
</dbReference>
<protein>
    <submittedName>
        <fullName evidence="1">Uncharacterized protein</fullName>
    </submittedName>
</protein>
<comment type="caution">
    <text evidence="1">The sequence shown here is derived from an EMBL/GenBank/DDBJ whole genome shotgun (WGS) entry which is preliminary data.</text>
</comment>
<evidence type="ECO:0000313" key="1">
    <source>
        <dbReference type="EMBL" id="CAL1542383.1"/>
    </source>
</evidence>
<reference evidence="1 2" key="1">
    <citation type="submission" date="2024-04" db="EMBL/GenBank/DDBJ databases">
        <authorList>
            <consortium name="Genoscope - CEA"/>
            <person name="William W."/>
        </authorList>
    </citation>
    <scope>NUCLEOTIDE SEQUENCE [LARGE SCALE GENOMIC DNA]</scope>
</reference>
<dbReference type="Proteomes" id="UP001497497">
    <property type="component" value="Unassembled WGS sequence"/>
</dbReference>